<dbReference type="PANTHER" id="PTHR43156">
    <property type="entry name" value="STAGE II SPORULATION PROTEIN E-RELATED"/>
    <property type="match status" value="1"/>
</dbReference>
<dbReference type="InterPro" id="IPR001932">
    <property type="entry name" value="PPM-type_phosphatase-like_dom"/>
</dbReference>
<dbReference type="SUPFAM" id="SSF55781">
    <property type="entry name" value="GAF domain-like"/>
    <property type="match status" value="1"/>
</dbReference>
<feature type="region of interest" description="Disordered" evidence="2">
    <location>
        <begin position="252"/>
        <end position="292"/>
    </location>
</feature>
<dbReference type="InterPro" id="IPR003018">
    <property type="entry name" value="GAF"/>
</dbReference>
<dbReference type="SUPFAM" id="SSF81606">
    <property type="entry name" value="PP2C-like"/>
    <property type="match status" value="1"/>
</dbReference>
<dbReference type="InterPro" id="IPR052016">
    <property type="entry name" value="Bact_Sigma-Reg"/>
</dbReference>
<gene>
    <name evidence="4" type="ORF">GCM10020369_22470</name>
</gene>
<proteinExistence type="predicted"/>
<dbReference type="InterPro" id="IPR029016">
    <property type="entry name" value="GAF-like_dom_sf"/>
</dbReference>
<dbReference type="Pfam" id="PF07228">
    <property type="entry name" value="SpoIIE"/>
    <property type="match status" value="1"/>
</dbReference>
<dbReference type="Gene3D" id="3.30.565.10">
    <property type="entry name" value="Histidine kinase-like ATPase, C-terminal domain"/>
    <property type="match status" value="1"/>
</dbReference>
<evidence type="ECO:0000313" key="4">
    <source>
        <dbReference type="EMBL" id="GAA3386168.1"/>
    </source>
</evidence>
<keyword evidence="1" id="KW-0378">Hydrolase</keyword>
<dbReference type="CDD" id="cd16936">
    <property type="entry name" value="HATPase_RsbW-like"/>
    <property type="match status" value="1"/>
</dbReference>
<evidence type="ECO:0000313" key="5">
    <source>
        <dbReference type="Proteomes" id="UP001501676"/>
    </source>
</evidence>
<feature type="region of interest" description="Disordered" evidence="2">
    <location>
        <begin position="37"/>
        <end position="89"/>
    </location>
</feature>
<dbReference type="InterPro" id="IPR003594">
    <property type="entry name" value="HATPase_dom"/>
</dbReference>
<dbReference type="InterPro" id="IPR036457">
    <property type="entry name" value="PPM-type-like_dom_sf"/>
</dbReference>
<evidence type="ECO:0000256" key="1">
    <source>
        <dbReference type="ARBA" id="ARBA00022801"/>
    </source>
</evidence>
<reference evidence="5" key="1">
    <citation type="journal article" date="2019" name="Int. J. Syst. Evol. Microbiol.">
        <title>The Global Catalogue of Microorganisms (GCM) 10K type strain sequencing project: providing services to taxonomists for standard genome sequencing and annotation.</title>
        <authorList>
            <consortium name="The Broad Institute Genomics Platform"/>
            <consortium name="The Broad Institute Genome Sequencing Center for Infectious Disease"/>
            <person name="Wu L."/>
            <person name="Ma J."/>
        </authorList>
    </citation>
    <scope>NUCLEOTIDE SEQUENCE [LARGE SCALE GENOMIC DNA]</scope>
    <source>
        <strain evidence="5">JCM 9458</strain>
    </source>
</reference>
<accession>A0ABP6SVW1</accession>
<dbReference type="Pfam" id="PF13492">
    <property type="entry name" value="GAF_3"/>
    <property type="match status" value="1"/>
</dbReference>
<dbReference type="Gene3D" id="3.60.40.10">
    <property type="entry name" value="PPM-type phosphatase domain"/>
    <property type="match status" value="1"/>
</dbReference>
<dbReference type="PANTHER" id="PTHR43156:SF2">
    <property type="entry name" value="STAGE II SPORULATION PROTEIN E"/>
    <property type="match status" value="1"/>
</dbReference>
<dbReference type="Proteomes" id="UP001501676">
    <property type="component" value="Unassembled WGS sequence"/>
</dbReference>
<keyword evidence="5" id="KW-1185">Reference proteome</keyword>
<name>A0ABP6SVW1_9ACTN</name>
<sequence length="863" mass="89323">MRDSAAVGPWTLGSVRDFPNASGLYRANGRSSLEFGAGRAVPGGGAGDGWGSGRAAQDERREVSQRMGHQMSSSGPAGSAAVTRRAPLPGDARSPALARALARDVVEECGLGSIADEVALLTTELSTNAVVHAGTAMQIEVVGDPASITVRVTDGSRAVLGPSLPPPMLAEGGRGLHLVDSLASEWGVAYGRQGKSVWFRLDVDDPVVTLAGSVPTPQADVPVEPVESAEPRWGLRREPGVGLGRKIRGRRGATVPAGGVSAGGLTIRPSSAPVPTGPAAAESSPIPAPKQLRRPVAGRTAAVVPAAEAAGWLTYLTDRVVHELEATELAQEILYRVCEVTGAAFGVLWVDEGSGVRALASVGITDDPIDPPVRLWPDDPPRPRNADLLPPTGALATAGAGVALSVALPSSPPIRGRLELGLPAGSLFRSADAVFALLAAERLAVSLDAARLRDTEQTRRGDLAFLADASELLASSLDVDLTLALVAQLCVPRLGEWCVIHTLDDAGDPELVVAVHNDERGVPELEDAFLAPEGAVLRERIRAATVTHAATPLTGGLSGLVLPLTARREVVGTMSIGDPPGRRHTSEEVAIAVDLARRAALSVDNARLYSERDSVAEALQSALLPASLPVAEGLEFAAQYRPTGESNEVGGDFYDVLPLGDDRWLLAIGDVCGKGPQAASVTGMVRDVLRTLAREGRDLPYALAALNRALVEEADLVREGGGPATGQTVFCTVAAALAERREGGLRLRLCLAGHPLPFLVRAGGGAEPVGIGGMAAGLTDHIEVEEVTVDLGRGDALVFYTDGVTERRRGDLQFGEEGVAEVLAGVGGLSAADIAARLRTAATDFGDGPLRDDLAILALRAAP</sequence>
<evidence type="ECO:0000259" key="3">
    <source>
        <dbReference type="SMART" id="SM00331"/>
    </source>
</evidence>
<feature type="compositionally biased region" description="Gly residues" evidence="2">
    <location>
        <begin position="41"/>
        <end position="52"/>
    </location>
</feature>
<feature type="domain" description="PPM-type phosphatase" evidence="3">
    <location>
        <begin position="634"/>
        <end position="861"/>
    </location>
</feature>
<dbReference type="Gene3D" id="3.30.450.40">
    <property type="match status" value="1"/>
</dbReference>
<dbReference type="SMART" id="SM00331">
    <property type="entry name" value="PP2C_SIG"/>
    <property type="match status" value="1"/>
</dbReference>
<dbReference type="Pfam" id="PF13581">
    <property type="entry name" value="HATPase_c_2"/>
    <property type="match status" value="1"/>
</dbReference>
<dbReference type="InterPro" id="IPR036890">
    <property type="entry name" value="HATPase_C_sf"/>
</dbReference>
<evidence type="ECO:0000256" key="2">
    <source>
        <dbReference type="SAM" id="MobiDB-lite"/>
    </source>
</evidence>
<dbReference type="EMBL" id="BAAAYN010000014">
    <property type="protein sequence ID" value="GAA3386168.1"/>
    <property type="molecule type" value="Genomic_DNA"/>
</dbReference>
<comment type="caution">
    <text evidence="4">The sequence shown here is derived from an EMBL/GenBank/DDBJ whole genome shotgun (WGS) entry which is preliminary data.</text>
</comment>
<protein>
    <recommendedName>
        <fullName evidence="3">PPM-type phosphatase domain-containing protein</fullName>
    </recommendedName>
</protein>
<organism evidence="4 5">
    <name type="scientific">Cryptosporangium minutisporangium</name>
    <dbReference type="NCBI Taxonomy" id="113569"/>
    <lineage>
        <taxon>Bacteria</taxon>
        <taxon>Bacillati</taxon>
        <taxon>Actinomycetota</taxon>
        <taxon>Actinomycetes</taxon>
        <taxon>Cryptosporangiales</taxon>
        <taxon>Cryptosporangiaceae</taxon>
        <taxon>Cryptosporangium</taxon>
    </lineage>
</organism>